<gene>
    <name evidence="8" type="ORF">NEMVEDRAFT_v1g203460</name>
</gene>
<dbReference type="PROSITE" id="PS50262">
    <property type="entry name" value="G_PROTEIN_RECEP_F1_2"/>
    <property type="match status" value="1"/>
</dbReference>
<comment type="subcellular location">
    <subcellularLocation>
        <location evidence="1">Cell membrane</location>
        <topology evidence="1">Multi-pass membrane protein</topology>
    </subcellularLocation>
</comment>
<evidence type="ECO:0000259" key="7">
    <source>
        <dbReference type="PROSITE" id="PS50262"/>
    </source>
</evidence>
<feature type="transmembrane region" description="Helical" evidence="6">
    <location>
        <begin position="143"/>
        <end position="164"/>
    </location>
</feature>
<evidence type="ECO:0000256" key="4">
    <source>
        <dbReference type="ARBA" id="ARBA00022989"/>
    </source>
</evidence>
<keyword evidence="2" id="KW-1003">Cell membrane</keyword>
<dbReference type="Gene3D" id="1.20.1070.10">
    <property type="entry name" value="Rhodopsin 7-helix transmembrane proteins"/>
    <property type="match status" value="1"/>
</dbReference>
<feature type="transmembrane region" description="Helical" evidence="6">
    <location>
        <begin position="232"/>
        <end position="258"/>
    </location>
</feature>
<dbReference type="InterPro" id="IPR017452">
    <property type="entry name" value="GPCR_Rhodpsn_7TM"/>
</dbReference>
<dbReference type="CDD" id="cd00637">
    <property type="entry name" value="7tm_classA_rhodopsin-like"/>
    <property type="match status" value="1"/>
</dbReference>
<keyword evidence="3 6" id="KW-0812">Transmembrane</keyword>
<evidence type="ECO:0000256" key="2">
    <source>
        <dbReference type="ARBA" id="ARBA00022475"/>
    </source>
</evidence>
<proteinExistence type="predicted"/>
<dbReference type="PRINTS" id="PR00237">
    <property type="entry name" value="GPCRRHODOPSN"/>
</dbReference>
<dbReference type="InterPro" id="IPR000276">
    <property type="entry name" value="GPCR_Rhodpsn"/>
</dbReference>
<evidence type="ECO:0000313" key="9">
    <source>
        <dbReference type="Proteomes" id="UP000001593"/>
    </source>
</evidence>
<dbReference type="AlphaFoldDB" id="A7RX53"/>
<evidence type="ECO:0000256" key="5">
    <source>
        <dbReference type="ARBA" id="ARBA00023136"/>
    </source>
</evidence>
<dbReference type="EMBL" id="DS469549">
    <property type="protein sequence ID" value="EDO43903.1"/>
    <property type="molecule type" value="Genomic_DNA"/>
</dbReference>
<dbReference type="Pfam" id="PF00001">
    <property type="entry name" value="7tm_1"/>
    <property type="match status" value="1"/>
</dbReference>
<dbReference type="SUPFAM" id="SSF81321">
    <property type="entry name" value="Family A G protein-coupled receptor-like"/>
    <property type="match status" value="1"/>
</dbReference>
<feature type="transmembrane region" description="Helical" evidence="6">
    <location>
        <begin position="176"/>
        <end position="200"/>
    </location>
</feature>
<keyword evidence="4 6" id="KW-1133">Transmembrane helix</keyword>
<feature type="transmembrane region" description="Helical" evidence="6">
    <location>
        <begin position="62"/>
        <end position="86"/>
    </location>
</feature>
<dbReference type="HOGENOM" id="CLU_907041_0_0_1"/>
<accession>A7RX53</accession>
<dbReference type="SMART" id="SM01381">
    <property type="entry name" value="7TM_GPCR_Srsx"/>
    <property type="match status" value="1"/>
</dbReference>
<name>A7RX53_NEMVE</name>
<dbReference type="Proteomes" id="UP000001593">
    <property type="component" value="Unassembled WGS sequence"/>
</dbReference>
<feature type="transmembrane region" description="Helical" evidence="6">
    <location>
        <begin position="28"/>
        <end position="50"/>
    </location>
</feature>
<dbReference type="GO" id="GO:0004930">
    <property type="term" value="F:G protein-coupled receptor activity"/>
    <property type="evidence" value="ECO:0007669"/>
    <property type="project" value="InterPro"/>
</dbReference>
<evidence type="ECO:0000313" key="8">
    <source>
        <dbReference type="EMBL" id="EDO43903.1"/>
    </source>
</evidence>
<dbReference type="GO" id="GO:0005886">
    <property type="term" value="C:plasma membrane"/>
    <property type="evidence" value="ECO:0007669"/>
    <property type="project" value="UniProtKB-SubCell"/>
</dbReference>
<dbReference type="InParanoid" id="A7RX53"/>
<dbReference type="PANTHER" id="PTHR22750">
    <property type="entry name" value="G-PROTEIN COUPLED RECEPTOR"/>
    <property type="match status" value="1"/>
</dbReference>
<organism evidence="8 9">
    <name type="scientific">Nematostella vectensis</name>
    <name type="common">Starlet sea anemone</name>
    <dbReference type="NCBI Taxonomy" id="45351"/>
    <lineage>
        <taxon>Eukaryota</taxon>
        <taxon>Metazoa</taxon>
        <taxon>Cnidaria</taxon>
        <taxon>Anthozoa</taxon>
        <taxon>Hexacorallia</taxon>
        <taxon>Actiniaria</taxon>
        <taxon>Edwardsiidae</taxon>
        <taxon>Nematostella</taxon>
    </lineage>
</organism>
<reference evidence="8 9" key="1">
    <citation type="journal article" date="2007" name="Science">
        <title>Sea anemone genome reveals ancestral eumetazoan gene repertoire and genomic organization.</title>
        <authorList>
            <person name="Putnam N.H."/>
            <person name="Srivastava M."/>
            <person name="Hellsten U."/>
            <person name="Dirks B."/>
            <person name="Chapman J."/>
            <person name="Salamov A."/>
            <person name="Terry A."/>
            <person name="Shapiro H."/>
            <person name="Lindquist E."/>
            <person name="Kapitonov V.V."/>
            <person name="Jurka J."/>
            <person name="Genikhovich G."/>
            <person name="Grigoriev I.V."/>
            <person name="Lucas S.M."/>
            <person name="Steele R.E."/>
            <person name="Finnerty J.R."/>
            <person name="Technau U."/>
            <person name="Martindale M.Q."/>
            <person name="Rokhsar D.S."/>
        </authorList>
    </citation>
    <scope>NUCLEOTIDE SEQUENCE [LARGE SCALE GENOMIC DNA]</scope>
    <source>
        <strain evidence="9">CH2 X CH6</strain>
    </source>
</reference>
<sequence>MPFPTNVSSNSSVNCQTSEDLVTNIATIVINALSAPFAIVFNVLVTAAIWKNPSLHTPPYVLLANLAIADLLTGLLTQPVVIAFLANGIHFKGYSTNLGSLTNTCRYLASTPTFLTLVTISLERCLDLYANSKYSIIATTKRLIGLCMGIWVCAIALACIHEALSVDHARQRVVGHVFLAMTGLTSLCTGVLQLAIVVTVRRHRRQIQAQMTNPLQTSTDSSSRHVVHSAKLTISLAIVIAIYVLCYLPKFVVALYGLQFEACQLRGVDLIVDALLCARAGLDPVFICLVCTDIENAVKRVLGIDHH</sequence>
<evidence type="ECO:0000256" key="6">
    <source>
        <dbReference type="SAM" id="Phobius"/>
    </source>
</evidence>
<keyword evidence="5 6" id="KW-0472">Membrane</keyword>
<dbReference type="PhylomeDB" id="A7RX53"/>
<keyword evidence="9" id="KW-1185">Reference proteome</keyword>
<feature type="domain" description="G-protein coupled receptors family 1 profile" evidence="7">
    <location>
        <begin position="41"/>
        <end position="287"/>
    </location>
</feature>
<evidence type="ECO:0000256" key="3">
    <source>
        <dbReference type="ARBA" id="ARBA00022692"/>
    </source>
</evidence>
<protein>
    <recommendedName>
        <fullName evidence="7">G-protein coupled receptors family 1 profile domain-containing protein</fullName>
    </recommendedName>
</protein>
<evidence type="ECO:0000256" key="1">
    <source>
        <dbReference type="ARBA" id="ARBA00004651"/>
    </source>
</evidence>